<reference evidence="2 4" key="1">
    <citation type="submission" date="2015-01" db="EMBL/GenBank/DDBJ databases">
        <authorList>
            <person name="Guo J."/>
        </authorList>
    </citation>
    <scope>NUCLEOTIDE SEQUENCE [LARGE SCALE GENOMIC DNA]</scope>
    <source>
        <strain evidence="2 4">DSM 22147</strain>
    </source>
</reference>
<dbReference type="Proteomes" id="UP000254100">
    <property type="component" value="Unassembled WGS sequence"/>
</dbReference>
<feature type="domain" description="YozE SAM-like" evidence="1">
    <location>
        <begin position="5"/>
        <end position="69"/>
    </location>
</feature>
<dbReference type="Proteomes" id="UP000032366">
    <property type="component" value="Unassembled WGS sequence"/>
</dbReference>
<proteinExistence type="predicted"/>
<evidence type="ECO:0000313" key="5">
    <source>
        <dbReference type="Proteomes" id="UP000254100"/>
    </source>
</evidence>
<dbReference type="SUPFAM" id="SSF140652">
    <property type="entry name" value="YozE-like"/>
    <property type="match status" value="1"/>
</dbReference>
<dbReference type="InterPro" id="IPR023089">
    <property type="entry name" value="YozE_SAM-like"/>
</dbReference>
<accession>A0A0D6XNI7</accession>
<evidence type="ECO:0000313" key="3">
    <source>
        <dbReference type="EMBL" id="SUM57658.1"/>
    </source>
</evidence>
<organism evidence="3 5">
    <name type="scientific">Staphylococcus microti</name>
    <dbReference type="NCBI Taxonomy" id="569857"/>
    <lineage>
        <taxon>Bacteria</taxon>
        <taxon>Bacillati</taxon>
        <taxon>Bacillota</taxon>
        <taxon>Bacilli</taxon>
        <taxon>Bacillales</taxon>
        <taxon>Staphylococcaceae</taxon>
        <taxon>Staphylococcus</taxon>
    </lineage>
</organism>
<dbReference type="InterPro" id="IPR036806">
    <property type="entry name" value="YozE_SAM-like_sf"/>
</dbReference>
<name>A0A0D6XNI7_9STAP</name>
<evidence type="ECO:0000313" key="4">
    <source>
        <dbReference type="Proteomes" id="UP000032366"/>
    </source>
</evidence>
<dbReference type="EMBL" id="UHDT01000001">
    <property type="protein sequence ID" value="SUM57658.1"/>
    <property type="molecule type" value="Genomic_DNA"/>
</dbReference>
<sequence>MKDASFYQFALTVRGRRDDKGAFAEMIFEDLDFPKYESDFDQLSDYIETEGNYTLPLSVFDALYEEYQEWLQF</sequence>
<dbReference type="STRING" id="569857.TP70_11570"/>
<dbReference type="NCBIfam" id="NF010193">
    <property type="entry name" value="PRK13672.1"/>
    <property type="match status" value="1"/>
</dbReference>
<dbReference type="OrthoDB" id="2242851at2"/>
<dbReference type="Gene3D" id="1.10.150.260">
    <property type="entry name" value="YozE SAM-like"/>
    <property type="match status" value="1"/>
</dbReference>
<protein>
    <submittedName>
        <fullName evidence="3">Hypothetical DUF1250-containing protein</fullName>
    </submittedName>
</protein>
<dbReference type="EMBL" id="JXWY01000175">
    <property type="protein sequence ID" value="KIX89791.1"/>
    <property type="molecule type" value="Genomic_DNA"/>
</dbReference>
<gene>
    <name evidence="3" type="ORF">NCTC13832_01344</name>
    <name evidence="2" type="ORF">TP70_11570</name>
</gene>
<dbReference type="RefSeq" id="WP_044361772.1">
    <property type="nucleotide sequence ID" value="NZ_JXWY01000175.1"/>
</dbReference>
<dbReference type="AlphaFoldDB" id="A0A0D6XNI7"/>
<dbReference type="Pfam" id="PF06855">
    <property type="entry name" value="YozE_SAM_like"/>
    <property type="match status" value="1"/>
</dbReference>
<keyword evidence="4" id="KW-1185">Reference proteome</keyword>
<evidence type="ECO:0000259" key="1">
    <source>
        <dbReference type="Pfam" id="PF06855"/>
    </source>
</evidence>
<evidence type="ECO:0000313" key="2">
    <source>
        <dbReference type="EMBL" id="KIX89791.1"/>
    </source>
</evidence>
<reference evidence="3 5" key="2">
    <citation type="submission" date="2018-06" db="EMBL/GenBank/DDBJ databases">
        <authorList>
            <consortium name="Pathogen Informatics"/>
            <person name="Doyle S."/>
        </authorList>
    </citation>
    <scope>NUCLEOTIDE SEQUENCE [LARGE SCALE GENOMIC DNA]</scope>
    <source>
        <strain evidence="3 5">NCTC13832</strain>
    </source>
</reference>